<keyword evidence="1" id="KW-1133">Transmembrane helix</keyword>
<evidence type="ECO:0000256" key="1">
    <source>
        <dbReference type="SAM" id="Phobius"/>
    </source>
</evidence>
<feature type="transmembrane region" description="Helical" evidence="1">
    <location>
        <begin position="77"/>
        <end position="99"/>
    </location>
</feature>
<dbReference type="PANTHER" id="PTHR28008">
    <property type="entry name" value="DOMAIN PROTEIN, PUTATIVE (AFU_ORTHOLOGUE AFUA_3G10980)-RELATED"/>
    <property type="match status" value="1"/>
</dbReference>
<protein>
    <recommendedName>
        <fullName evidence="2">VanZ-like domain-containing protein</fullName>
    </recommendedName>
</protein>
<feature type="transmembrane region" description="Helical" evidence="1">
    <location>
        <begin position="12"/>
        <end position="32"/>
    </location>
</feature>
<name>H1DKK2_9BACT</name>
<keyword evidence="1" id="KW-0812">Transmembrane</keyword>
<dbReference type="STRING" id="742817.HMPREF9449_02788"/>
<keyword evidence="1" id="KW-0472">Membrane</keyword>
<dbReference type="InterPro" id="IPR006976">
    <property type="entry name" value="VanZ-like"/>
</dbReference>
<evidence type="ECO:0000313" key="3">
    <source>
        <dbReference type="EMBL" id="EHP45495.1"/>
    </source>
</evidence>
<dbReference type="Pfam" id="PF04892">
    <property type="entry name" value="VanZ"/>
    <property type="match status" value="1"/>
</dbReference>
<dbReference type="GeneID" id="98070313"/>
<feature type="transmembrane region" description="Helical" evidence="1">
    <location>
        <begin position="105"/>
        <end position="125"/>
    </location>
</feature>
<organism evidence="3 4">
    <name type="scientific">Odoribacter laneus YIT 12061</name>
    <dbReference type="NCBI Taxonomy" id="742817"/>
    <lineage>
        <taxon>Bacteria</taxon>
        <taxon>Pseudomonadati</taxon>
        <taxon>Bacteroidota</taxon>
        <taxon>Bacteroidia</taxon>
        <taxon>Bacteroidales</taxon>
        <taxon>Odoribacteraceae</taxon>
        <taxon>Odoribacter</taxon>
    </lineage>
</organism>
<feature type="transmembrane region" description="Helical" evidence="1">
    <location>
        <begin position="48"/>
        <end position="65"/>
    </location>
</feature>
<dbReference type="Proteomes" id="UP000004892">
    <property type="component" value="Unassembled WGS sequence"/>
</dbReference>
<dbReference type="HOGENOM" id="CLU_096028_2_3_10"/>
<proteinExistence type="predicted"/>
<dbReference type="AlphaFoldDB" id="H1DKK2"/>
<evidence type="ECO:0000259" key="2">
    <source>
        <dbReference type="Pfam" id="PF04892"/>
    </source>
</evidence>
<dbReference type="eggNOG" id="COG5652">
    <property type="taxonomic scope" value="Bacteria"/>
</dbReference>
<feature type="domain" description="VanZ-like" evidence="2">
    <location>
        <begin position="39"/>
        <end position="124"/>
    </location>
</feature>
<dbReference type="NCBIfam" id="NF037970">
    <property type="entry name" value="vanZ_1"/>
    <property type="match status" value="1"/>
</dbReference>
<dbReference type="RefSeq" id="WP_009137931.1">
    <property type="nucleotide sequence ID" value="NZ_JH594597.1"/>
</dbReference>
<comment type="caution">
    <text evidence="3">The sequence shown here is derived from an EMBL/GenBank/DDBJ whole genome shotgun (WGS) entry which is preliminary data.</text>
</comment>
<keyword evidence="4" id="KW-1185">Reference proteome</keyword>
<gene>
    <name evidence="3" type="ORF">HMPREF9449_02788</name>
</gene>
<dbReference type="EMBL" id="ADMC01000030">
    <property type="protein sequence ID" value="EHP45495.1"/>
    <property type="molecule type" value="Genomic_DNA"/>
</dbReference>
<evidence type="ECO:0000313" key="4">
    <source>
        <dbReference type="Proteomes" id="UP000004892"/>
    </source>
</evidence>
<dbReference type="PANTHER" id="PTHR28008:SF1">
    <property type="entry name" value="DOMAIN PROTEIN, PUTATIVE (AFU_ORTHOLOGUE AFUA_3G10980)-RELATED"/>
    <property type="match status" value="1"/>
</dbReference>
<sequence length="136" mass="16021">MNNMAEKKKNHILLFRNIIWALVIFVLCAIPGKDIPNPHWVFPHIDKIVHFGMFFVMAILLCSELEYQTRLSWRKIYLTTISIAFIYGGIIELLQEYFFNRSGDILDLLADVFGAIIGCLIYPYLKRWRNNLKKIK</sequence>
<accession>H1DKK2</accession>
<reference evidence="3 4" key="1">
    <citation type="submission" date="2012-01" db="EMBL/GenBank/DDBJ databases">
        <title>The Genome Sequence of Odoribacter laneus YIT 12061.</title>
        <authorList>
            <consortium name="The Broad Institute Genome Sequencing Platform"/>
            <person name="Earl A."/>
            <person name="Ward D."/>
            <person name="Feldgarden M."/>
            <person name="Gevers D."/>
            <person name="Morotomi M."/>
            <person name="Young S.K."/>
            <person name="Zeng Q."/>
            <person name="Gargeya S."/>
            <person name="Fitzgerald M."/>
            <person name="Haas B."/>
            <person name="Abouelleil A."/>
            <person name="Alvarado L."/>
            <person name="Arachchi H.M."/>
            <person name="Berlin A."/>
            <person name="Chapman S.B."/>
            <person name="Gearin G."/>
            <person name="Goldberg J."/>
            <person name="Griggs A."/>
            <person name="Gujja S."/>
            <person name="Hansen M."/>
            <person name="Heiman D."/>
            <person name="Howarth C."/>
            <person name="Larimer J."/>
            <person name="Lui A."/>
            <person name="MacDonald P.J.P."/>
            <person name="McCowen C."/>
            <person name="Montmayeur A."/>
            <person name="Murphy C."/>
            <person name="Neiman D."/>
            <person name="Pearson M."/>
            <person name="Priest M."/>
            <person name="Roberts A."/>
            <person name="Saif S."/>
            <person name="Shea T."/>
            <person name="Sisk P."/>
            <person name="Stolte C."/>
            <person name="Sykes S."/>
            <person name="Wortman J."/>
            <person name="Nusbaum C."/>
            <person name="Birren B."/>
        </authorList>
    </citation>
    <scope>NUCLEOTIDE SEQUENCE [LARGE SCALE GENOMIC DNA]</scope>
    <source>
        <strain evidence="3 4">YIT 12061</strain>
    </source>
</reference>
<dbReference type="PATRIC" id="fig|742817.3.peg.2979"/>